<dbReference type="RefSeq" id="WP_282198897.1">
    <property type="nucleotide sequence ID" value="NZ_BOQE01000001.1"/>
</dbReference>
<accession>A0AAV4LD96</accession>
<evidence type="ECO:0000313" key="8">
    <source>
        <dbReference type="EMBL" id="GIM45720.1"/>
    </source>
</evidence>
<keyword evidence="4 6" id="KW-0238">DNA-binding</keyword>
<reference evidence="8" key="1">
    <citation type="journal article" date="2023" name="Int. J. Syst. Evol. Microbiol.">
        <title>Collibacillus ludicampi gen. nov., sp. nov., a new soil bacterium of the family Alicyclobacillaceae.</title>
        <authorList>
            <person name="Jojima T."/>
            <person name="Ioku Y."/>
            <person name="Fukuta Y."/>
            <person name="Shirasaka N."/>
            <person name="Matsumura Y."/>
            <person name="Mori M."/>
        </authorList>
    </citation>
    <scope>NUCLEOTIDE SEQUENCE</scope>
    <source>
        <strain evidence="8">TP075</strain>
    </source>
</reference>
<sequence length="245" mass="28213">MRILLFSKNQSTVSLFRCILTSHKIEVYHVTDREQIESMIQRQEFIAVVLDLPNPTMDDLLYWRNLLHITPIPVLTISSDTNEVNRVLLRQQASIHLTEPLANVLLRLHQVHSTTHQGDSLENCIELAPQVIFDITGHCIINHGERLPLSSTEFKLLYILTRNMGQTFKADELIHLANLIGPSSLYVHIQRLREKIEKDPRHPTILVTKRGKGYKIQLNKLLSSFVTIHSLLYVLSQNVDFINIC</sequence>
<keyword evidence="2" id="KW-0902">Two-component regulatory system</keyword>
<dbReference type="GO" id="GO:0000976">
    <property type="term" value="F:transcription cis-regulatory region binding"/>
    <property type="evidence" value="ECO:0007669"/>
    <property type="project" value="TreeGrafter"/>
</dbReference>
<evidence type="ECO:0000256" key="3">
    <source>
        <dbReference type="ARBA" id="ARBA00023015"/>
    </source>
</evidence>
<dbReference type="PANTHER" id="PTHR48111">
    <property type="entry name" value="REGULATOR OF RPOS"/>
    <property type="match status" value="1"/>
</dbReference>
<dbReference type="GO" id="GO:0000156">
    <property type="term" value="F:phosphorelay response regulator activity"/>
    <property type="evidence" value="ECO:0007669"/>
    <property type="project" value="TreeGrafter"/>
</dbReference>
<dbReference type="Gene3D" id="3.40.50.2300">
    <property type="match status" value="1"/>
</dbReference>
<dbReference type="InterPro" id="IPR016032">
    <property type="entry name" value="Sig_transdc_resp-reg_C-effctor"/>
</dbReference>
<keyword evidence="1" id="KW-0597">Phosphoprotein</keyword>
<evidence type="ECO:0000256" key="2">
    <source>
        <dbReference type="ARBA" id="ARBA00023012"/>
    </source>
</evidence>
<evidence type="ECO:0000313" key="9">
    <source>
        <dbReference type="Proteomes" id="UP001057291"/>
    </source>
</evidence>
<dbReference type="Gene3D" id="1.10.10.10">
    <property type="entry name" value="Winged helix-like DNA-binding domain superfamily/Winged helix DNA-binding domain"/>
    <property type="match status" value="1"/>
</dbReference>
<dbReference type="AlphaFoldDB" id="A0AAV4LD96"/>
<dbReference type="Proteomes" id="UP001057291">
    <property type="component" value="Unassembled WGS sequence"/>
</dbReference>
<feature type="DNA-binding region" description="OmpR/PhoB-type" evidence="6">
    <location>
        <begin position="122"/>
        <end position="218"/>
    </location>
</feature>
<dbReference type="InterPro" id="IPR011006">
    <property type="entry name" value="CheY-like_superfamily"/>
</dbReference>
<dbReference type="EMBL" id="BOQE01000001">
    <property type="protein sequence ID" value="GIM45720.1"/>
    <property type="molecule type" value="Genomic_DNA"/>
</dbReference>
<dbReference type="GO" id="GO:0005829">
    <property type="term" value="C:cytosol"/>
    <property type="evidence" value="ECO:0007669"/>
    <property type="project" value="TreeGrafter"/>
</dbReference>
<name>A0AAV4LD96_9BACL</name>
<dbReference type="InterPro" id="IPR039420">
    <property type="entry name" value="WalR-like"/>
</dbReference>
<feature type="domain" description="OmpR/PhoB-type" evidence="7">
    <location>
        <begin position="122"/>
        <end position="218"/>
    </location>
</feature>
<dbReference type="PROSITE" id="PS51755">
    <property type="entry name" value="OMPR_PHOB"/>
    <property type="match status" value="1"/>
</dbReference>
<dbReference type="SMART" id="SM00862">
    <property type="entry name" value="Trans_reg_C"/>
    <property type="match status" value="1"/>
</dbReference>
<keyword evidence="9" id="KW-1185">Reference proteome</keyword>
<dbReference type="Pfam" id="PF00486">
    <property type="entry name" value="Trans_reg_C"/>
    <property type="match status" value="1"/>
</dbReference>
<dbReference type="InterPro" id="IPR001867">
    <property type="entry name" value="OmpR/PhoB-type_DNA-bd"/>
</dbReference>
<evidence type="ECO:0000256" key="5">
    <source>
        <dbReference type="ARBA" id="ARBA00023163"/>
    </source>
</evidence>
<comment type="caution">
    <text evidence="8">The sequence shown here is derived from an EMBL/GenBank/DDBJ whole genome shotgun (WGS) entry which is preliminary data.</text>
</comment>
<gene>
    <name evidence="8" type="primary">vicR_2</name>
    <name evidence="8" type="ORF">DNHGIG_12690</name>
</gene>
<keyword evidence="3" id="KW-0805">Transcription regulation</keyword>
<dbReference type="SUPFAM" id="SSF52172">
    <property type="entry name" value="CheY-like"/>
    <property type="match status" value="1"/>
</dbReference>
<dbReference type="GO" id="GO:0006355">
    <property type="term" value="P:regulation of DNA-templated transcription"/>
    <property type="evidence" value="ECO:0007669"/>
    <property type="project" value="InterPro"/>
</dbReference>
<evidence type="ECO:0000259" key="7">
    <source>
        <dbReference type="PROSITE" id="PS51755"/>
    </source>
</evidence>
<dbReference type="CDD" id="cd00383">
    <property type="entry name" value="trans_reg_C"/>
    <property type="match status" value="1"/>
</dbReference>
<evidence type="ECO:0000256" key="6">
    <source>
        <dbReference type="PROSITE-ProRule" id="PRU01091"/>
    </source>
</evidence>
<proteinExistence type="predicted"/>
<evidence type="ECO:0000256" key="4">
    <source>
        <dbReference type="ARBA" id="ARBA00023125"/>
    </source>
</evidence>
<dbReference type="InterPro" id="IPR036388">
    <property type="entry name" value="WH-like_DNA-bd_sf"/>
</dbReference>
<dbReference type="PANTHER" id="PTHR48111:SF21">
    <property type="entry name" value="DNA-BINDING DUAL MASTER TRANSCRIPTIONAL REGULATOR RPAA"/>
    <property type="match status" value="1"/>
</dbReference>
<organism evidence="8 9">
    <name type="scientific">Collibacillus ludicampi</name>
    <dbReference type="NCBI Taxonomy" id="2771369"/>
    <lineage>
        <taxon>Bacteria</taxon>
        <taxon>Bacillati</taxon>
        <taxon>Bacillota</taxon>
        <taxon>Bacilli</taxon>
        <taxon>Bacillales</taxon>
        <taxon>Alicyclobacillaceae</taxon>
        <taxon>Collibacillus</taxon>
    </lineage>
</organism>
<protein>
    <submittedName>
        <fullName evidence="8">DNA-binding response regulator</fullName>
    </submittedName>
</protein>
<evidence type="ECO:0000256" key="1">
    <source>
        <dbReference type="ARBA" id="ARBA00022553"/>
    </source>
</evidence>
<dbReference type="SUPFAM" id="SSF46894">
    <property type="entry name" value="C-terminal effector domain of the bipartite response regulators"/>
    <property type="match status" value="1"/>
</dbReference>
<keyword evidence="5" id="KW-0804">Transcription</keyword>
<dbReference type="GO" id="GO:0032993">
    <property type="term" value="C:protein-DNA complex"/>
    <property type="evidence" value="ECO:0007669"/>
    <property type="project" value="TreeGrafter"/>
</dbReference>